<dbReference type="InterPro" id="IPR007349">
    <property type="entry name" value="DUF418"/>
</dbReference>
<dbReference type="EMBL" id="JBCITM010000006">
    <property type="protein sequence ID" value="MEN1760309.1"/>
    <property type="molecule type" value="Genomic_DNA"/>
</dbReference>
<proteinExistence type="predicted"/>
<feature type="transmembrane region" description="Helical" evidence="1">
    <location>
        <begin position="343"/>
        <end position="364"/>
    </location>
</feature>
<feature type="domain" description="DUF418" evidence="2">
    <location>
        <begin position="228"/>
        <end position="382"/>
    </location>
</feature>
<feature type="transmembrane region" description="Helical" evidence="1">
    <location>
        <begin position="23"/>
        <end position="45"/>
    </location>
</feature>
<evidence type="ECO:0000259" key="2">
    <source>
        <dbReference type="Pfam" id="PF04235"/>
    </source>
</evidence>
<evidence type="ECO:0000313" key="3">
    <source>
        <dbReference type="EMBL" id="MEN1760309.1"/>
    </source>
</evidence>
<evidence type="ECO:0000313" key="4">
    <source>
        <dbReference type="Proteomes" id="UP001407405"/>
    </source>
</evidence>
<feature type="transmembrane region" description="Helical" evidence="1">
    <location>
        <begin position="274"/>
        <end position="296"/>
    </location>
</feature>
<dbReference type="PANTHER" id="PTHR30590">
    <property type="entry name" value="INNER MEMBRANE PROTEIN"/>
    <property type="match status" value="1"/>
</dbReference>
<feature type="transmembrane region" description="Helical" evidence="1">
    <location>
        <begin position="57"/>
        <end position="83"/>
    </location>
</feature>
<evidence type="ECO:0000256" key="1">
    <source>
        <dbReference type="SAM" id="Phobius"/>
    </source>
</evidence>
<dbReference type="PANTHER" id="PTHR30590:SF2">
    <property type="entry name" value="INNER MEMBRANE PROTEIN"/>
    <property type="match status" value="1"/>
</dbReference>
<accession>A0ABU9VW31</accession>
<name>A0ABU9VW31_9CLOT</name>
<sequence length="405" mass="45134">MITTHQPVQASERMDILDILRGFAIFGILAVNIAGMASPAFLPGYQPPALPWYDQIAAFLVNFLALGKFYVIFSFLFGLGFSLQMSRAEAKGQSLKSFYPRRLWILFGLGMLHTAFFFIGDILRHYALLGFLLMAFRKRSDRALLIWAGIFLVIGVLTLGIMGGPLATGGEVPEEMAYIVPMAREAHTSSSPLSLLIFQTMGGLFSLVITFLSQGGVVMAMFLLGLLAGRKEIFQKLPEKKGALKTLFLWGLIFGLSFNGAFILFAELPWISTFFWVLGAPLLASVYVAGLCLLYLKPRGAKWLAPVGRVGRMALTNYLMHSLIGSLIFNGYGLGFYEQVGPAGLWGITFLIYLLQIPFSTWWLNRYQFGPMEWLWRSLTYKRRQPFKRNFAVTAGSSGLMEQGS</sequence>
<keyword evidence="1" id="KW-1133">Transmembrane helix</keyword>
<dbReference type="InterPro" id="IPR052529">
    <property type="entry name" value="Bact_Transport_Assoc"/>
</dbReference>
<dbReference type="Proteomes" id="UP001407405">
    <property type="component" value="Unassembled WGS sequence"/>
</dbReference>
<keyword evidence="4" id="KW-1185">Reference proteome</keyword>
<keyword evidence="1" id="KW-0472">Membrane</keyword>
<feature type="transmembrane region" description="Helical" evidence="1">
    <location>
        <begin position="204"/>
        <end position="227"/>
    </location>
</feature>
<comment type="caution">
    <text evidence="3">The sequence shown here is derived from an EMBL/GenBank/DDBJ whole genome shotgun (WGS) entry which is preliminary data.</text>
</comment>
<feature type="transmembrane region" description="Helical" evidence="1">
    <location>
        <begin position="144"/>
        <end position="167"/>
    </location>
</feature>
<feature type="transmembrane region" description="Helical" evidence="1">
    <location>
        <begin position="103"/>
        <end position="123"/>
    </location>
</feature>
<organism evidence="3 4">
    <name type="scientific">Anoxynatronum sibiricum</name>
    <dbReference type="NCBI Taxonomy" id="210623"/>
    <lineage>
        <taxon>Bacteria</taxon>
        <taxon>Bacillati</taxon>
        <taxon>Bacillota</taxon>
        <taxon>Clostridia</taxon>
        <taxon>Eubacteriales</taxon>
        <taxon>Clostridiaceae</taxon>
        <taxon>Anoxynatronum</taxon>
    </lineage>
</organism>
<gene>
    <name evidence="3" type="ORF">AAIG11_07485</name>
</gene>
<protein>
    <submittedName>
        <fullName evidence="3">DUF418 domain-containing protein</fullName>
    </submittedName>
</protein>
<feature type="transmembrane region" description="Helical" evidence="1">
    <location>
        <begin position="247"/>
        <end position="268"/>
    </location>
</feature>
<keyword evidence="1" id="KW-0812">Transmembrane</keyword>
<dbReference type="RefSeq" id="WP_343185630.1">
    <property type="nucleotide sequence ID" value="NZ_JBCITM010000006.1"/>
</dbReference>
<reference evidence="3 4" key="1">
    <citation type="submission" date="2024-04" db="EMBL/GenBank/DDBJ databases">
        <title>Genome sequencing and metabolic network reconstruction of aminoacids and betaine degradation by Anoxynatronum sibiricum.</title>
        <authorList>
            <person name="Detkova E.N."/>
            <person name="Boltjanskaja Y.V."/>
            <person name="Mardanov A.V."/>
            <person name="Kevbrin V."/>
        </authorList>
    </citation>
    <scope>NUCLEOTIDE SEQUENCE [LARGE SCALE GENOMIC DNA]</scope>
    <source>
        <strain evidence="3 4">Z-7981</strain>
    </source>
</reference>
<dbReference type="Pfam" id="PF04235">
    <property type="entry name" value="DUF418"/>
    <property type="match status" value="1"/>
</dbReference>
<feature type="transmembrane region" description="Helical" evidence="1">
    <location>
        <begin position="317"/>
        <end position="337"/>
    </location>
</feature>